<evidence type="ECO:0000313" key="3">
    <source>
        <dbReference type="Proteomes" id="UP000316167"/>
    </source>
</evidence>
<gene>
    <name evidence="2" type="ORF">IQ13_3278</name>
</gene>
<dbReference type="AlphaFoldDB" id="A0A562SH59"/>
<dbReference type="Pfam" id="PF10823">
    <property type="entry name" value="DUF2568"/>
    <property type="match status" value="1"/>
</dbReference>
<proteinExistence type="predicted"/>
<dbReference type="RefSeq" id="WP_144887660.1">
    <property type="nucleotide sequence ID" value="NZ_VLLE01000005.1"/>
</dbReference>
<dbReference type="Proteomes" id="UP000316167">
    <property type="component" value="Unassembled WGS sequence"/>
</dbReference>
<feature type="transmembrane region" description="Helical" evidence="1">
    <location>
        <begin position="12"/>
        <end position="30"/>
    </location>
</feature>
<organism evidence="2 3">
    <name type="scientific">Lacibacter cauensis</name>
    <dbReference type="NCBI Taxonomy" id="510947"/>
    <lineage>
        <taxon>Bacteria</taxon>
        <taxon>Pseudomonadati</taxon>
        <taxon>Bacteroidota</taxon>
        <taxon>Chitinophagia</taxon>
        <taxon>Chitinophagales</taxon>
        <taxon>Chitinophagaceae</taxon>
        <taxon>Lacibacter</taxon>
    </lineage>
</organism>
<reference evidence="2 3" key="1">
    <citation type="journal article" date="2015" name="Stand. Genomic Sci.">
        <title>Genomic Encyclopedia of Bacterial and Archaeal Type Strains, Phase III: the genomes of soil and plant-associated and newly described type strains.</title>
        <authorList>
            <person name="Whitman W.B."/>
            <person name="Woyke T."/>
            <person name="Klenk H.P."/>
            <person name="Zhou Y."/>
            <person name="Lilburn T.G."/>
            <person name="Beck B.J."/>
            <person name="De Vos P."/>
            <person name="Vandamme P."/>
            <person name="Eisen J.A."/>
            <person name="Garrity G."/>
            <person name="Hugenholtz P."/>
            <person name="Kyrpides N.C."/>
        </authorList>
    </citation>
    <scope>NUCLEOTIDE SEQUENCE [LARGE SCALE GENOMIC DNA]</scope>
    <source>
        <strain evidence="2 3">CGMCC 1.7271</strain>
    </source>
</reference>
<dbReference type="InterPro" id="IPR021214">
    <property type="entry name" value="DUF2568"/>
</dbReference>
<keyword evidence="3" id="KW-1185">Reference proteome</keyword>
<accession>A0A562SH59</accession>
<comment type="caution">
    <text evidence="2">The sequence shown here is derived from an EMBL/GenBank/DDBJ whole genome shotgun (WGS) entry which is preliminary data.</text>
</comment>
<feature type="transmembrane region" description="Helical" evidence="1">
    <location>
        <begin position="65"/>
        <end position="85"/>
    </location>
</feature>
<evidence type="ECO:0000313" key="2">
    <source>
        <dbReference type="EMBL" id="TWI80599.1"/>
    </source>
</evidence>
<evidence type="ECO:0000256" key="1">
    <source>
        <dbReference type="SAM" id="Phobius"/>
    </source>
</evidence>
<name>A0A562SH59_9BACT</name>
<keyword evidence="1" id="KW-0472">Membrane</keyword>
<sequence length="119" mass="13488">MSNHPLNLGVRFLLELAMIAIFAYWAWNTFDDISKYVLSIVVPLLGSLLWAIFKVEGDGAKPLVAVNGVIRLSIECLLFSAAFLMLRSLQLQQLSMLFATVTVVHYAVSYDRIKWLLKR</sequence>
<feature type="transmembrane region" description="Helical" evidence="1">
    <location>
        <begin position="91"/>
        <end position="110"/>
    </location>
</feature>
<protein>
    <submittedName>
        <fullName evidence="2">Uncharacterized protein DUF2568</fullName>
    </submittedName>
</protein>
<feature type="transmembrane region" description="Helical" evidence="1">
    <location>
        <begin position="36"/>
        <end position="53"/>
    </location>
</feature>
<dbReference type="OrthoDB" id="4557830at2"/>
<dbReference type="EMBL" id="VLLE01000005">
    <property type="protein sequence ID" value="TWI80599.1"/>
    <property type="molecule type" value="Genomic_DNA"/>
</dbReference>
<keyword evidence="1" id="KW-1133">Transmembrane helix</keyword>
<keyword evidence="1" id="KW-0812">Transmembrane</keyword>